<keyword evidence="2" id="KW-1185">Reference proteome</keyword>
<proteinExistence type="predicted"/>
<dbReference type="AlphaFoldDB" id="C5LJC0"/>
<evidence type="ECO:0000313" key="1">
    <source>
        <dbReference type="EMBL" id="EER03173.1"/>
    </source>
</evidence>
<name>C5LJC0_PERM5</name>
<feature type="non-terminal residue" evidence="1">
    <location>
        <position position="448"/>
    </location>
</feature>
<protein>
    <submittedName>
        <fullName evidence="1">Uncharacterized protein</fullName>
    </submittedName>
</protein>
<feature type="non-terminal residue" evidence="1">
    <location>
        <position position="1"/>
    </location>
</feature>
<dbReference type="EMBL" id="GG682383">
    <property type="protein sequence ID" value="EER03173.1"/>
    <property type="molecule type" value="Genomic_DNA"/>
</dbReference>
<accession>C5LJC0</accession>
<reference evidence="1 2" key="1">
    <citation type="submission" date="2008-07" db="EMBL/GenBank/DDBJ databases">
        <authorList>
            <person name="El-Sayed N."/>
            <person name="Caler E."/>
            <person name="Inman J."/>
            <person name="Amedeo P."/>
            <person name="Hass B."/>
            <person name="Wortman J."/>
        </authorList>
    </citation>
    <scope>NUCLEOTIDE SEQUENCE [LARGE SCALE GENOMIC DNA]</scope>
    <source>
        <strain evidence="2">ATCC 50983 / TXsc</strain>
    </source>
</reference>
<gene>
    <name evidence="1" type="ORF">Pmar_PMAR018829</name>
</gene>
<dbReference type="Proteomes" id="UP000007800">
    <property type="component" value="Unassembled WGS sequence"/>
</dbReference>
<sequence length="448" mass="49109">VLCRSLHDLSLSAEATTKSRKLFEFAANDFDLSKYGPPLNLHSGNLIFLRCDSASLCELAKAMLRCKDTSIEKKKVFSRLCSTGTAVDDPDVLVAIAISGVWDSEYFIEASQRQLKMKSKSAERSIYVYYAIAYGLNFHIESGWADDTTPQPEPEAVWSSSEAWAATYDQGPSGFVYSSSYYFRASRLRLFELAAQLSQPSRLSQFSGLDLEALSSLLWALAATRVWDEKLVLYCCAHLVHRLDTGGSDNGMSQEAVNDCLVRALWALGMLNVPLMKLGKAVVTLIHQLSKRMGTLSVSNLVNLMIPLCVFMPSTLLKQHGGSEVLNAACGRLVEALTVQLAKSYRPDWMATAAKALYFARVVGRVPSSSGLNDSSLSAILGARKCASLPRLSMKAATQLGVVCHGVKADGIRVNGMALGLFPFDVVYDNSKEVVEIERPNEFIRTIE</sequence>
<evidence type="ECO:0000313" key="2">
    <source>
        <dbReference type="Proteomes" id="UP000007800"/>
    </source>
</evidence>
<dbReference type="RefSeq" id="XP_002771357.1">
    <property type="nucleotide sequence ID" value="XM_002771311.1"/>
</dbReference>
<dbReference type="InParanoid" id="C5LJC0"/>
<dbReference type="GeneID" id="9052032"/>
<organism evidence="2">
    <name type="scientific">Perkinsus marinus (strain ATCC 50983 / TXsc)</name>
    <dbReference type="NCBI Taxonomy" id="423536"/>
    <lineage>
        <taxon>Eukaryota</taxon>
        <taxon>Sar</taxon>
        <taxon>Alveolata</taxon>
        <taxon>Perkinsozoa</taxon>
        <taxon>Perkinsea</taxon>
        <taxon>Perkinsida</taxon>
        <taxon>Perkinsidae</taxon>
        <taxon>Perkinsus</taxon>
    </lineage>
</organism>